<dbReference type="InterPro" id="IPR020568">
    <property type="entry name" value="Ribosomal_Su5_D2-typ_SF"/>
</dbReference>
<protein>
    <recommendedName>
        <fullName evidence="7 8">Ribonuclease P protein component</fullName>
        <shortName evidence="7">RNase P protein</shortName>
        <shortName evidence="7">RNaseP protein</shortName>
        <ecNumber evidence="7 8">3.1.26.5</ecNumber>
    </recommendedName>
    <alternativeName>
        <fullName evidence="7">Protein C5</fullName>
    </alternativeName>
</protein>
<evidence type="ECO:0000313" key="10">
    <source>
        <dbReference type="Proteomes" id="UP001595916"/>
    </source>
</evidence>
<dbReference type="Pfam" id="PF00825">
    <property type="entry name" value="Ribonuclease_P"/>
    <property type="match status" value="1"/>
</dbReference>
<name>A0ABV9QKI0_9FIRM</name>
<evidence type="ECO:0000256" key="3">
    <source>
        <dbReference type="ARBA" id="ARBA00022722"/>
    </source>
</evidence>
<evidence type="ECO:0000256" key="4">
    <source>
        <dbReference type="ARBA" id="ARBA00022759"/>
    </source>
</evidence>
<accession>A0ABV9QKI0</accession>
<evidence type="ECO:0000256" key="5">
    <source>
        <dbReference type="ARBA" id="ARBA00022801"/>
    </source>
</evidence>
<keyword evidence="2 7" id="KW-0819">tRNA processing</keyword>
<dbReference type="Proteomes" id="UP001595916">
    <property type="component" value="Unassembled WGS sequence"/>
</dbReference>
<dbReference type="EMBL" id="JBHSHL010000019">
    <property type="protein sequence ID" value="MFC4804542.1"/>
    <property type="molecule type" value="Genomic_DNA"/>
</dbReference>
<dbReference type="HAMAP" id="MF_00227">
    <property type="entry name" value="RNase_P"/>
    <property type="match status" value="1"/>
</dbReference>
<dbReference type="SUPFAM" id="SSF54211">
    <property type="entry name" value="Ribosomal protein S5 domain 2-like"/>
    <property type="match status" value="1"/>
</dbReference>
<gene>
    <name evidence="7 9" type="primary">rnpA</name>
    <name evidence="9" type="ORF">ACFO4R_05535</name>
</gene>
<dbReference type="NCBIfam" id="TIGR00188">
    <property type="entry name" value="rnpA"/>
    <property type="match status" value="1"/>
</dbReference>
<comment type="subunit">
    <text evidence="7">Consists of a catalytic RNA component (M1 or rnpB) and a protein subunit.</text>
</comment>
<keyword evidence="5 7" id="KW-0378">Hydrolase</keyword>
<sequence>MDFSSLKKNEEFKRVYHKGKSFANRQFVLYYYKNGTESSRVGFSISKKYGKAVERNKLRRRLKEILRLMQGVREGYDFVWIARSGAKEADYKELRHSVKHLFRKTKMMR</sequence>
<keyword evidence="3 7" id="KW-0540">Nuclease</keyword>
<keyword evidence="10" id="KW-1185">Reference proteome</keyword>
<comment type="similarity">
    <text evidence="7">Belongs to the RnpA family.</text>
</comment>
<evidence type="ECO:0000256" key="8">
    <source>
        <dbReference type="NCBIfam" id="TIGR00188"/>
    </source>
</evidence>
<organism evidence="9 10">
    <name type="scientific">Filifactor villosus</name>
    <dbReference type="NCBI Taxonomy" id="29374"/>
    <lineage>
        <taxon>Bacteria</taxon>
        <taxon>Bacillati</taxon>
        <taxon>Bacillota</taxon>
        <taxon>Clostridia</taxon>
        <taxon>Peptostreptococcales</taxon>
        <taxon>Filifactoraceae</taxon>
        <taxon>Filifactor</taxon>
    </lineage>
</organism>
<dbReference type="PANTHER" id="PTHR33992">
    <property type="entry name" value="RIBONUCLEASE P PROTEIN COMPONENT"/>
    <property type="match status" value="1"/>
</dbReference>
<dbReference type="InterPro" id="IPR014721">
    <property type="entry name" value="Ribsml_uS5_D2-typ_fold_subgr"/>
</dbReference>
<evidence type="ECO:0000313" key="9">
    <source>
        <dbReference type="EMBL" id="MFC4804542.1"/>
    </source>
</evidence>
<dbReference type="InterPro" id="IPR000100">
    <property type="entry name" value="RNase_P"/>
</dbReference>
<evidence type="ECO:0000256" key="6">
    <source>
        <dbReference type="ARBA" id="ARBA00022884"/>
    </source>
</evidence>
<comment type="caution">
    <text evidence="9">The sequence shown here is derived from an EMBL/GenBank/DDBJ whole genome shotgun (WGS) entry which is preliminary data.</text>
</comment>
<dbReference type="PANTHER" id="PTHR33992:SF1">
    <property type="entry name" value="RIBONUCLEASE P PROTEIN COMPONENT"/>
    <property type="match status" value="1"/>
</dbReference>
<evidence type="ECO:0000256" key="2">
    <source>
        <dbReference type="ARBA" id="ARBA00022694"/>
    </source>
</evidence>
<comment type="function">
    <text evidence="1 7">RNaseP catalyzes the removal of the 5'-leader sequence from pre-tRNA to produce the mature 5'-terminus. It can also cleave other RNA substrates such as 4.5S RNA. The protein component plays an auxiliary but essential role in vivo by binding to the 5'-leader sequence and broadening the substrate specificity of the ribozyme.</text>
</comment>
<dbReference type="GO" id="GO:0004526">
    <property type="term" value="F:ribonuclease P activity"/>
    <property type="evidence" value="ECO:0007669"/>
    <property type="project" value="UniProtKB-EC"/>
</dbReference>
<comment type="catalytic activity">
    <reaction evidence="7">
        <text>Endonucleolytic cleavage of RNA, removing 5'-extranucleotides from tRNA precursor.</text>
        <dbReference type="EC" id="3.1.26.5"/>
    </reaction>
</comment>
<dbReference type="PROSITE" id="PS00648">
    <property type="entry name" value="RIBONUCLEASE_P"/>
    <property type="match status" value="1"/>
</dbReference>
<evidence type="ECO:0000256" key="1">
    <source>
        <dbReference type="ARBA" id="ARBA00002663"/>
    </source>
</evidence>
<keyword evidence="4 7" id="KW-0255">Endonuclease</keyword>
<dbReference type="Gene3D" id="3.30.230.10">
    <property type="match status" value="1"/>
</dbReference>
<dbReference type="EC" id="3.1.26.5" evidence="7 8"/>
<evidence type="ECO:0000256" key="7">
    <source>
        <dbReference type="HAMAP-Rule" id="MF_00227"/>
    </source>
</evidence>
<proteinExistence type="inferred from homology"/>
<reference evidence="10" key="1">
    <citation type="journal article" date="2019" name="Int. J. Syst. Evol. Microbiol.">
        <title>The Global Catalogue of Microorganisms (GCM) 10K type strain sequencing project: providing services to taxonomists for standard genome sequencing and annotation.</title>
        <authorList>
            <consortium name="The Broad Institute Genomics Platform"/>
            <consortium name="The Broad Institute Genome Sequencing Center for Infectious Disease"/>
            <person name="Wu L."/>
            <person name="Ma J."/>
        </authorList>
    </citation>
    <scope>NUCLEOTIDE SEQUENCE [LARGE SCALE GENOMIC DNA]</scope>
    <source>
        <strain evidence="10">CCUG 46385</strain>
    </source>
</reference>
<dbReference type="InterPro" id="IPR020539">
    <property type="entry name" value="RNase_P_CS"/>
</dbReference>
<keyword evidence="6 7" id="KW-0694">RNA-binding</keyword>
<dbReference type="RefSeq" id="WP_379788052.1">
    <property type="nucleotide sequence ID" value="NZ_JBHSHL010000019.1"/>
</dbReference>